<keyword evidence="3" id="KW-1185">Reference proteome</keyword>
<gene>
    <name evidence="2" type="ORF">HMPREF3226_02512</name>
</gene>
<feature type="region of interest" description="Disordered" evidence="1">
    <location>
        <begin position="1"/>
        <end position="39"/>
    </location>
</feature>
<name>A0A133PVR3_9BACT</name>
<reference evidence="3" key="1">
    <citation type="submission" date="2016-01" db="EMBL/GenBank/DDBJ databases">
        <authorList>
            <person name="Mitreva M."/>
            <person name="Pepin K.H."/>
            <person name="Mihindukulasuriya K.A."/>
            <person name="Fulton R."/>
            <person name="Fronick C."/>
            <person name="O'Laughlin M."/>
            <person name="Miner T."/>
            <person name="Herter B."/>
            <person name="Rosa B.A."/>
            <person name="Cordes M."/>
            <person name="Tomlinson C."/>
            <person name="Wollam A."/>
            <person name="Palsikar V.B."/>
            <person name="Mardis E.R."/>
            <person name="Wilson R.K."/>
        </authorList>
    </citation>
    <scope>NUCLEOTIDE SEQUENCE [LARGE SCALE GENOMIC DNA]</scope>
    <source>
        <strain evidence="3">MJR7716</strain>
    </source>
</reference>
<accession>A0A133PVR3</accession>
<sequence>MKKTGTGTEFQNNNTTHPTVDDWDTSPSGGMEEDNNDYS</sequence>
<evidence type="ECO:0000313" key="2">
    <source>
        <dbReference type="EMBL" id="KXA33442.1"/>
    </source>
</evidence>
<comment type="caution">
    <text evidence="2">The sequence shown here is derived from an EMBL/GenBank/DDBJ whole genome shotgun (WGS) entry which is preliminary data.</text>
</comment>
<dbReference type="PATRIC" id="fig|28128.5.peg.2580"/>
<organism evidence="2 3">
    <name type="scientific">Prevotella corporis</name>
    <dbReference type="NCBI Taxonomy" id="28128"/>
    <lineage>
        <taxon>Bacteria</taxon>
        <taxon>Pseudomonadati</taxon>
        <taxon>Bacteroidota</taxon>
        <taxon>Bacteroidia</taxon>
        <taxon>Bacteroidales</taxon>
        <taxon>Prevotellaceae</taxon>
        <taxon>Prevotella</taxon>
    </lineage>
</organism>
<dbReference type="EMBL" id="LRQG01000222">
    <property type="protein sequence ID" value="KXA33442.1"/>
    <property type="molecule type" value="Genomic_DNA"/>
</dbReference>
<proteinExistence type="predicted"/>
<dbReference type="AlphaFoldDB" id="A0A133PVR3"/>
<feature type="compositionally biased region" description="Polar residues" evidence="1">
    <location>
        <begin position="1"/>
        <end position="18"/>
    </location>
</feature>
<dbReference type="Proteomes" id="UP000070533">
    <property type="component" value="Unassembled WGS sequence"/>
</dbReference>
<evidence type="ECO:0000256" key="1">
    <source>
        <dbReference type="SAM" id="MobiDB-lite"/>
    </source>
</evidence>
<evidence type="ECO:0000313" key="3">
    <source>
        <dbReference type="Proteomes" id="UP000070533"/>
    </source>
</evidence>
<protein>
    <submittedName>
        <fullName evidence="2">Uncharacterized protein</fullName>
    </submittedName>
</protein>